<accession>A0AAD9PGS8</accession>
<evidence type="ECO:0000313" key="1">
    <source>
        <dbReference type="EMBL" id="KAK2194389.1"/>
    </source>
</evidence>
<sequence>MLNTDGIHRFQRYLQRDIAGFGRHSNRLLRLGITISKVGSDTSIADDFDAPGYCKRESRLDLQSAEIQPAGVRCVSESLFFGL</sequence>
<dbReference type="EMBL" id="JALLKP010000076">
    <property type="protein sequence ID" value="KAK2194607.1"/>
    <property type="molecule type" value="Genomic_DNA"/>
</dbReference>
<evidence type="ECO:0000313" key="3">
    <source>
        <dbReference type="Proteomes" id="UP001214638"/>
    </source>
</evidence>
<dbReference type="Proteomes" id="UP001214638">
    <property type="component" value="Unassembled WGS sequence"/>
</dbReference>
<name>A0AAD9PGS8_9APIC</name>
<proteinExistence type="predicted"/>
<keyword evidence="3" id="KW-1185">Reference proteome</keyword>
<dbReference type="AlphaFoldDB" id="A0AAD9PGS8"/>
<gene>
    <name evidence="2" type="ORF">BdWA1_003921</name>
    <name evidence="1" type="ORF">BdWA1_004147</name>
</gene>
<organism evidence="1 3">
    <name type="scientific">Babesia duncani</name>
    <dbReference type="NCBI Taxonomy" id="323732"/>
    <lineage>
        <taxon>Eukaryota</taxon>
        <taxon>Sar</taxon>
        <taxon>Alveolata</taxon>
        <taxon>Apicomplexa</taxon>
        <taxon>Aconoidasida</taxon>
        <taxon>Piroplasmida</taxon>
        <taxon>Babesiidae</taxon>
        <taxon>Babesia</taxon>
    </lineage>
</organism>
<evidence type="ECO:0000313" key="2">
    <source>
        <dbReference type="EMBL" id="KAK2194607.1"/>
    </source>
</evidence>
<dbReference type="EMBL" id="JALLKP010000137">
    <property type="protein sequence ID" value="KAK2194389.1"/>
    <property type="molecule type" value="Genomic_DNA"/>
</dbReference>
<comment type="caution">
    <text evidence="1">The sequence shown here is derived from an EMBL/GenBank/DDBJ whole genome shotgun (WGS) entry which is preliminary data.</text>
</comment>
<reference evidence="1" key="1">
    <citation type="journal article" date="2023" name="Nat. Microbiol.">
        <title>Babesia duncani multi-omics identifies virulence factors and drug targets.</title>
        <authorList>
            <person name="Singh P."/>
            <person name="Lonardi S."/>
            <person name="Liang Q."/>
            <person name="Vydyam P."/>
            <person name="Khabirova E."/>
            <person name="Fang T."/>
            <person name="Gihaz S."/>
            <person name="Thekkiniath J."/>
            <person name="Munshi M."/>
            <person name="Abel S."/>
            <person name="Ciampossin L."/>
            <person name="Batugedara G."/>
            <person name="Gupta M."/>
            <person name="Lu X.M."/>
            <person name="Lenz T."/>
            <person name="Chakravarty S."/>
            <person name="Cornillot E."/>
            <person name="Hu Y."/>
            <person name="Ma W."/>
            <person name="Gonzalez L.M."/>
            <person name="Sanchez S."/>
            <person name="Estrada K."/>
            <person name="Sanchez-Flores A."/>
            <person name="Montero E."/>
            <person name="Harb O.S."/>
            <person name="Le Roch K.G."/>
            <person name="Mamoun C.B."/>
        </authorList>
    </citation>
    <scope>NUCLEOTIDE SEQUENCE</scope>
    <source>
        <strain evidence="1">WA1</strain>
    </source>
</reference>
<protein>
    <submittedName>
        <fullName evidence="1">Uncharacterized protein</fullName>
    </submittedName>
</protein>